<dbReference type="Proteomes" id="UP001596052">
    <property type="component" value="Unassembled WGS sequence"/>
</dbReference>
<organism evidence="2 3">
    <name type="scientific">Prosthecobacter fluviatilis</name>
    <dbReference type="NCBI Taxonomy" id="445931"/>
    <lineage>
        <taxon>Bacteria</taxon>
        <taxon>Pseudomonadati</taxon>
        <taxon>Verrucomicrobiota</taxon>
        <taxon>Verrucomicrobiia</taxon>
        <taxon>Verrucomicrobiales</taxon>
        <taxon>Verrucomicrobiaceae</taxon>
        <taxon>Prosthecobacter</taxon>
    </lineage>
</organism>
<gene>
    <name evidence="2" type="ORF">ACFQDI_01405</name>
</gene>
<reference evidence="3" key="1">
    <citation type="journal article" date="2019" name="Int. J. Syst. Evol. Microbiol.">
        <title>The Global Catalogue of Microorganisms (GCM) 10K type strain sequencing project: providing services to taxonomists for standard genome sequencing and annotation.</title>
        <authorList>
            <consortium name="The Broad Institute Genomics Platform"/>
            <consortium name="The Broad Institute Genome Sequencing Center for Infectious Disease"/>
            <person name="Wu L."/>
            <person name="Ma J."/>
        </authorList>
    </citation>
    <scope>NUCLEOTIDE SEQUENCE [LARGE SCALE GENOMIC DNA]</scope>
    <source>
        <strain evidence="3">CGMCC 4.1469</strain>
    </source>
</reference>
<dbReference type="Pfam" id="PF07583">
    <property type="entry name" value="PSCyt2"/>
    <property type="match status" value="1"/>
</dbReference>
<proteinExistence type="predicted"/>
<evidence type="ECO:0000313" key="3">
    <source>
        <dbReference type="Proteomes" id="UP001596052"/>
    </source>
</evidence>
<feature type="domain" description="DUF1549" evidence="1">
    <location>
        <begin position="42"/>
        <end position="137"/>
    </location>
</feature>
<dbReference type="EMBL" id="JBHSMQ010000001">
    <property type="protein sequence ID" value="MFC5453496.1"/>
    <property type="molecule type" value="Genomic_DNA"/>
</dbReference>
<dbReference type="PANTHER" id="PTHR35889:SF3">
    <property type="entry name" value="F-BOX DOMAIN-CONTAINING PROTEIN"/>
    <property type="match status" value="1"/>
</dbReference>
<sequence length="499" mass="56525">MRQENVGADTPATRIDAALVRDYQTAQQQQRQHNRTPLPALPPLADDAVFLRRACIDLAGRLPRPDEVRSFLTSGVPAKRALLTDALLKEPGAAEVRFRMLAETFRVKEDEVVIAWLRQAAADDRPYDQIITYLIGEGHMSRRDEGNAYRTGVETAYAVLGEDLHCAQCHDHPFNDHTQMESHQFAACFTQNDQFDNIRLPSQYKYRDGKSGEQVKPRLLQMTREPAPAMKRDQDPHMQVAHWITHESSRRFGYVAAMRIWSSLFGMPGQHVDRTVGGSDPAPSWEEVHERSDIPATRRCCYASVHPNSLAWIGQNFAQRSAVNAEVVLADEFRRCGYRIGQFQRILARTDAYQRSSIVMNTDWNSSSLVPAPHIRRLPAEVIWDVVSAEKSGQLPQVPPLEHPLRMLGRGSREWSDESITPLSHELARFMMNSPDMQNTVDAEPADMSTEDLFISFLGRYPSGVEKAAAQQHRSESPKTAAQDIAWALLNTREFMFRP</sequence>
<evidence type="ECO:0000313" key="2">
    <source>
        <dbReference type="EMBL" id="MFC5453496.1"/>
    </source>
</evidence>
<name>A0ABW0KLN0_9BACT</name>
<protein>
    <submittedName>
        <fullName evidence="2">DUF1549 domain-containing protein</fullName>
    </submittedName>
</protein>
<dbReference type="InterPro" id="IPR011444">
    <property type="entry name" value="DUF1549"/>
</dbReference>
<accession>A0ABW0KLN0</accession>
<dbReference type="PANTHER" id="PTHR35889">
    <property type="entry name" value="CYCLOINULO-OLIGOSACCHARIDE FRUCTANOTRANSFERASE-RELATED"/>
    <property type="match status" value="1"/>
</dbReference>
<comment type="caution">
    <text evidence="2">The sequence shown here is derived from an EMBL/GenBank/DDBJ whole genome shotgun (WGS) entry which is preliminary data.</text>
</comment>
<evidence type="ECO:0000259" key="1">
    <source>
        <dbReference type="Pfam" id="PF07583"/>
    </source>
</evidence>
<keyword evidence="3" id="KW-1185">Reference proteome</keyword>